<dbReference type="NCBIfam" id="TIGR00357">
    <property type="entry name" value="peptide-methionine (R)-S-oxide reductase MsrB"/>
    <property type="match status" value="1"/>
</dbReference>
<comment type="similarity">
    <text evidence="2">In the N-terminal section; belongs to the MsrA Met sulfoxide reductase family.</text>
</comment>
<feature type="active site" evidence="9">
    <location>
        <position position="12"/>
    </location>
</feature>
<comment type="catalytic activity">
    <reaction evidence="7">
        <text>L-methionyl-[protein] + [thioredoxin]-disulfide + H2O = L-methionyl-(R)-S-oxide-[protein] + [thioredoxin]-dithiol</text>
        <dbReference type="Rhea" id="RHEA:24164"/>
        <dbReference type="Rhea" id="RHEA-COMP:10698"/>
        <dbReference type="Rhea" id="RHEA-COMP:10700"/>
        <dbReference type="Rhea" id="RHEA-COMP:12313"/>
        <dbReference type="Rhea" id="RHEA-COMP:12314"/>
        <dbReference type="ChEBI" id="CHEBI:15377"/>
        <dbReference type="ChEBI" id="CHEBI:16044"/>
        <dbReference type="ChEBI" id="CHEBI:29950"/>
        <dbReference type="ChEBI" id="CHEBI:45764"/>
        <dbReference type="ChEBI" id="CHEBI:50058"/>
        <dbReference type="EC" id="1.8.4.12"/>
    </reaction>
</comment>
<dbReference type="SUPFAM" id="SSF55068">
    <property type="entry name" value="Peptide methionine sulfoxide reductase"/>
    <property type="match status" value="1"/>
</dbReference>
<evidence type="ECO:0000256" key="3">
    <source>
        <dbReference type="ARBA" id="ARBA00023002"/>
    </source>
</evidence>
<evidence type="ECO:0000313" key="12">
    <source>
        <dbReference type="Proteomes" id="UP000287609"/>
    </source>
</evidence>
<evidence type="ECO:0000256" key="9">
    <source>
        <dbReference type="HAMAP-Rule" id="MF_01401"/>
    </source>
</evidence>
<dbReference type="EMBL" id="QXGM01000001">
    <property type="protein sequence ID" value="RSX55593.1"/>
    <property type="molecule type" value="Genomic_DNA"/>
</dbReference>
<dbReference type="GO" id="GO:0033744">
    <property type="term" value="F:L-methionine:thioredoxin-disulfide S-oxidoreductase activity"/>
    <property type="evidence" value="ECO:0007669"/>
    <property type="project" value="RHEA"/>
</dbReference>
<sequence>MNTRSIVLAGGCFWGTQAYFQRIPGIINTEVGYANSRVESPSYEQVCSGTTGAAEAVKITYDPATITLPLLLKAYARTIDPTTVNRQGNDRGEQYRTGIYWTDESDAATVQQFLASLQEQYNVPLAVEAEPLKNFYSAETYHQDYLLKNPGGYCHVNLQDADRFVAEEMYTKPDDQTLREELSPLAYEVTQHAATEHPFSHEYDHEFEPGIYVDVVTGEPLFSSADKFDSGCGWPAFSRPISKSSLTEHKDFSLFNRPRIEVRSHFGDSHLGHVFTDGPRELGGLRYCINGAALRFIPLDRMEAEGYGWLIDRVKLDQAKPTR</sequence>
<comment type="similarity">
    <text evidence="1">In the C-terminal section; belongs to the MsrB Met sulfoxide reductase family.</text>
</comment>
<dbReference type="Proteomes" id="UP000287609">
    <property type="component" value="Unassembled WGS sequence"/>
</dbReference>
<evidence type="ECO:0000256" key="7">
    <source>
        <dbReference type="ARBA" id="ARBA00048488"/>
    </source>
</evidence>
<evidence type="ECO:0000259" key="10">
    <source>
        <dbReference type="PROSITE" id="PS51790"/>
    </source>
</evidence>
<dbReference type="InterPro" id="IPR028427">
    <property type="entry name" value="Met_Sox_Rdtase_MsrB"/>
</dbReference>
<accession>A0A430FRW5</accession>
<dbReference type="GO" id="GO:0008113">
    <property type="term" value="F:peptide-methionine (S)-S-oxide reductase activity"/>
    <property type="evidence" value="ECO:0007669"/>
    <property type="project" value="UniProtKB-UniRule"/>
</dbReference>
<dbReference type="GO" id="GO:0006979">
    <property type="term" value="P:response to oxidative stress"/>
    <property type="evidence" value="ECO:0007669"/>
    <property type="project" value="InterPro"/>
</dbReference>
<evidence type="ECO:0000256" key="6">
    <source>
        <dbReference type="ARBA" id="ARBA00047806"/>
    </source>
</evidence>
<evidence type="ECO:0000256" key="8">
    <source>
        <dbReference type="ARBA" id="ARBA00048782"/>
    </source>
</evidence>
<dbReference type="RefSeq" id="WP_206432050.1">
    <property type="nucleotide sequence ID" value="NZ_QXGM01000001.1"/>
</dbReference>
<evidence type="ECO:0000313" key="11">
    <source>
        <dbReference type="EMBL" id="RSX55593.1"/>
    </source>
</evidence>
<dbReference type="GO" id="GO:0033743">
    <property type="term" value="F:peptide-methionine (R)-S-oxide reductase activity"/>
    <property type="evidence" value="ECO:0007669"/>
    <property type="project" value="UniProtKB-EC"/>
</dbReference>
<dbReference type="Gene3D" id="3.30.1060.10">
    <property type="entry name" value="Peptide methionine sulphoxide reductase MsrA"/>
    <property type="match status" value="1"/>
</dbReference>
<feature type="domain" description="MsrB" evidence="10">
    <location>
        <begin position="175"/>
        <end position="299"/>
    </location>
</feature>
<evidence type="ECO:0000256" key="2">
    <source>
        <dbReference type="ARBA" id="ARBA00011017"/>
    </source>
</evidence>
<keyword evidence="4" id="KW-0511">Multifunctional enzyme</keyword>
<dbReference type="GO" id="GO:0030091">
    <property type="term" value="P:protein repair"/>
    <property type="evidence" value="ECO:0007669"/>
    <property type="project" value="InterPro"/>
</dbReference>
<dbReference type="Pfam" id="PF01641">
    <property type="entry name" value="SelR"/>
    <property type="match status" value="1"/>
</dbReference>
<dbReference type="SUPFAM" id="SSF51316">
    <property type="entry name" value="Mss4-like"/>
    <property type="match status" value="1"/>
</dbReference>
<dbReference type="GO" id="GO:0005737">
    <property type="term" value="C:cytoplasm"/>
    <property type="evidence" value="ECO:0007669"/>
    <property type="project" value="TreeGrafter"/>
</dbReference>
<comment type="caution">
    <text evidence="11">The sequence shown here is derived from an EMBL/GenBank/DDBJ whole genome shotgun (WGS) entry which is preliminary data.</text>
</comment>
<comment type="function">
    <text evidence="5 9">Has an important function as a repair enzyme for proteins that have been inactivated by oxidation. Catalyzes the reversible oxidation-reduction of methionine sulfoxide in proteins to methionine.</text>
</comment>
<comment type="catalytic activity">
    <reaction evidence="8 9">
        <text>[thioredoxin]-disulfide + L-methionine + H2O = L-methionine (S)-S-oxide + [thioredoxin]-dithiol</text>
        <dbReference type="Rhea" id="RHEA:19993"/>
        <dbReference type="Rhea" id="RHEA-COMP:10698"/>
        <dbReference type="Rhea" id="RHEA-COMP:10700"/>
        <dbReference type="ChEBI" id="CHEBI:15377"/>
        <dbReference type="ChEBI" id="CHEBI:29950"/>
        <dbReference type="ChEBI" id="CHEBI:50058"/>
        <dbReference type="ChEBI" id="CHEBI:57844"/>
        <dbReference type="ChEBI" id="CHEBI:58772"/>
        <dbReference type="EC" id="1.8.4.11"/>
    </reaction>
</comment>
<proteinExistence type="inferred from homology"/>
<reference evidence="11 12" key="1">
    <citation type="submission" date="2018-09" db="EMBL/GenBank/DDBJ databases">
        <title>Characterization of the phylogenetic diversity of five novel species belonging to the genus Bifidobacterium.</title>
        <authorList>
            <person name="Lugli G.A."/>
            <person name="Duranti S."/>
            <person name="Milani C."/>
        </authorList>
    </citation>
    <scope>NUCLEOTIDE SEQUENCE [LARGE SCALE GENOMIC DNA]</scope>
    <source>
        <strain evidence="11 12">2036B</strain>
    </source>
</reference>
<protein>
    <recommendedName>
        <fullName evidence="9">Peptide methionine sulfoxide reductase MsrA</fullName>
        <shortName evidence="9">Protein-methionine-S-oxide reductase</shortName>
        <ecNumber evidence="9">1.8.4.11</ecNumber>
    </recommendedName>
    <alternativeName>
        <fullName evidence="9">Peptide-methionine (S)-S-oxide reductase</fullName>
        <shortName evidence="9">Peptide Met(O) reductase</shortName>
    </alternativeName>
</protein>
<keyword evidence="3 9" id="KW-0560">Oxidoreductase</keyword>
<comment type="catalytic activity">
    <reaction evidence="6 9">
        <text>L-methionyl-[protein] + [thioredoxin]-disulfide + H2O = L-methionyl-(S)-S-oxide-[protein] + [thioredoxin]-dithiol</text>
        <dbReference type="Rhea" id="RHEA:14217"/>
        <dbReference type="Rhea" id="RHEA-COMP:10698"/>
        <dbReference type="Rhea" id="RHEA-COMP:10700"/>
        <dbReference type="Rhea" id="RHEA-COMP:12313"/>
        <dbReference type="Rhea" id="RHEA-COMP:12315"/>
        <dbReference type="ChEBI" id="CHEBI:15377"/>
        <dbReference type="ChEBI" id="CHEBI:16044"/>
        <dbReference type="ChEBI" id="CHEBI:29950"/>
        <dbReference type="ChEBI" id="CHEBI:44120"/>
        <dbReference type="ChEBI" id="CHEBI:50058"/>
        <dbReference type="EC" id="1.8.4.11"/>
    </reaction>
</comment>
<keyword evidence="12" id="KW-1185">Reference proteome</keyword>
<dbReference type="EC" id="1.8.4.11" evidence="9"/>
<evidence type="ECO:0000256" key="4">
    <source>
        <dbReference type="ARBA" id="ARBA00023268"/>
    </source>
</evidence>
<organism evidence="11 12">
    <name type="scientific">Bifidobacterium dolichotidis</name>
    <dbReference type="NCBI Taxonomy" id="2306976"/>
    <lineage>
        <taxon>Bacteria</taxon>
        <taxon>Bacillati</taxon>
        <taxon>Actinomycetota</taxon>
        <taxon>Actinomycetes</taxon>
        <taxon>Bifidobacteriales</taxon>
        <taxon>Bifidobacteriaceae</taxon>
        <taxon>Bifidobacterium</taxon>
    </lineage>
</organism>
<comment type="similarity">
    <text evidence="9">Belongs to the MsrA Met sulfoxide reductase family.</text>
</comment>
<dbReference type="PANTHER" id="PTHR10173">
    <property type="entry name" value="METHIONINE SULFOXIDE REDUCTASE"/>
    <property type="match status" value="1"/>
</dbReference>
<evidence type="ECO:0000256" key="5">
    <source>
        <dbReference type="ARBA" id="ARBA00024679"/>
    </source>
</evidence>
<gene>
    <name evidence="9" type="primary">msrA</name>
    <name evidence="11" type="ORF">D2E26_0156</name>
</gene>
<name>A0A430FRW5_9BIFI</name>
<dbReference type="InterPro" id="IPR002579">
    <property type="entry name" value="Met_Sox_Rdtase_MsrB_dom"/>
</dbReference>
<dbReference type="NCBIfam" id="TIGR00401">
    <property type="entry name" value="msrA"/>
    <property type="match status" value="1"/>
</dbReference>
<dbReference type="Gene3D" id="2.170.150.20">
    <property type="entry name" value="Peptide methionine sulfoxide reductase"/>
    <property type="match status" value="1"/>
</dbReference>
<dbReference type="PROSITE" id="PS51790">
    <property type="entry name" value="MSRB"/>
    <property type="match status" value="1"/>
</dbReference>
<dbReference type="InterPro" id="IPR011057">
    <property type="entry name" value="Mss4-like_sf"/>
</dbReference>
<dbReference type="AlphaFoldDB" id="A0A430FRW5"/>
<dbReference type="FunFam" id="2.170.150.20:FF:000003">
    <property type="entry name" value="Peptide methionine sulfoxide reductase MsrB"/>
    <property type="match status" value="1"/>
</dbReference>
<dbReference type="Pfam" id="PF01625">
    <property type="entry name" value="PMSR"/>
    <property type="match status" value="1"/>
</dbReference>
<evidence type="ECO:0000256" key="1">
    <source>
        <dbReference type="ARBA" id="ARBA00008076"/>
    </source>
</evidence>
<dbReference type="InterPro" id="IPR036509">
    <property type="entry name" value="Met_Sox_Rdtase_MsrA_sf"/>
</dbReference>
<dbReference type="InterPro" id="IPR002569">
    <property type="entry name" value="Met_Sox_Rdtase_MsrA_dom"/>
</dbReference>
<dbReference type="HAMAP" id="MF_01401">
    <property type="entry name" value="MsrA"/>
    <property type="match status" value="1"/>
</dbReference>
<dbReference type="PANTHER" id="PTHR10173:SF59">
    <property type="entry name" value="PEPTIDE METHIONINE SULFOXIDE REDUCTASE MSRA_MSRB"/>
    <property type="match status" value="1"/>
</dbReference>